<feature type="binding site" evidence="7">
    <location>
        <position position="106"/>
    </location>
    <ligand>
        <name>NAD(+)</name>
        <dbReference type="ChEBI" id="CHEBI:57540"/>
    </ligand>
</feature>
<dbReference type="Pfam" id="PF00056">
    <property type="entry name" value="Ldh_1_N"/>
    <property type="match status" value="1"/>
</dbReference>
<protein>
    <recommendedName>
        <fullName evidence="3 7">L-lactate dehydrogenase</fullName>
        <shortName evidence="7">L-LDH</shortName>
        <ecNumber evidence="3 7">1.1.1.27</ecNumber>
    </recommendedName>
</protein>
<evidence type="ECO:0000313" key="13">
    <source>
        <dbReference type="EMBL" id="MBC2292607.1"/>
    </source>
</evidence>
<dbReference type="GO" id="GO:0004459">
    <property type="term" value="F:L-lactate dehydrogenase (NAD+) activity"/>
    <property type="evidence" value="ECO:0007669"/>
    <property type="project" value="UniProtKB-UniRule"/>
</dbReference>
<feature type="modified residue" description="Phosphotyrosine" evidence="7">
    <location>
        <position position="225"/>
    </location>
</feature>
<feature type="binding site" evidence="7">
    <location>
        <begin position="123"/>
        <end position="125"/>
    </location>
    <ligand>
        <name>NAD(+)</name>
        <dbReference type="ChEBI" id="CHEBI:57540"/>
    </ligand>
</feature>
<reference evidence="15 16" key="1">
    <citation type="submission" date="2020-03" db="EMBL/GenBank/DDBJ databases">
        <title>Soil Listeria distribution.</title>
        <authorList>
            <person name="Liao J."/>
            <person name="Wiedmann M."/>
        </authorList>
    </citation>
    <scope>NUCLEOTIDE SEQUENCE [LARGE SCALE GENOMIC DNA]</scope>
    <source>
        <strain evidence="14 16">FSL L7-0039</strain>
        <strain evidence="13 15">FSL L7-0051</strain>
        <strain evidence="12 17">FSL L7-0054</strain>
    </source>
</reference>
<dbReference type="Proteomes" id="UP000565628">
    <property type="component" value="Unassembled WGS sequence"/>
</dbReference>
<dbReference type="HAMAP" id="MF_00488">
    <property type="entry name" value="Lactate_dehydrog"/>
    <property type="match status" value="1"/>
</dbReference>
<feature type="binding site" evidence="9">
    <location>
        <position position="100"/>
    </location>
    <ligand>
        <name>NAD(+)</name>
        <dbReference type="ChEBI" id="CHEBI:57540"/>
    </ligand>
</feature>
<accession>A0A7X0ZS92</accession>
<dbReference type="AlphaFoldDB" id="A0A7X0ZS92"/>
<dbReference type="NCBIfam" id="NF004863">
    <property type="entry name" value="PRK06223.1"/>
    <property type="match status" value="1"/>
</dbReference>
<dbReference type="GO" id="GO:0006089">
    <property type="term" value="P:lactate metabolic process"/>
    <property type="evidence" value="ECO:0007669"/>
    <property type="project" value="TreeGrafter"/>
</dbReference>
<feature type="binding site" evidence="9">
    <location>
        <begin position="15"/>
        <end position="20"/>
    </location>
    <ligand>
        <name>NAD(+)</name>
        <dbReference type="ChEBI" id="CHEBI:57540"/>
    </ligand>
</feature>
<dbReference type="Gene3D" id="3.40.50.720">
    <property type="entry name" value="NAD(P)-binding Rossmann-like Domain"/>
    <property type="match status" value="1"/>
</dbReference>
<dbReference type="UniPathway" id="UPA00554">
    <property type="reaction ID" value="UER00611"/>
</dbReference>
<feature type="binding site" evidence="7 9">
    <location>
        <position position="40"/>
    </location>
    <ligand>
        <name>NAD(+)</name>
        <dbReference type="ChEBI" id="CHEBI:57540"/>
    </ligand>
</feature>
<feature type="binding site" evidence="7">
    <location>
        <position position="148"/>
    </location>
    <ligand>
        <name>NAD(+)</name>
        <dbReference type="ChEBI" id="CHEBI:57540"/>
    </ligand>
</feature>
<dbReference type="GO" id="GO:0005737">
    <property type="term" value="C:cytoplasm"/>
    <property type="evidence" value="ECO:0007669"/>
    <property type="project" value="UniProtKB-SubCell"/>
</dbReference>
<dbReference type="PROSITE" id="PS00064">
    <property type="entry name" value="L_LDH"/>
    <property type="match status" value="1"/>
</dbReference>
<dbReference type="NCBIfam" id="NF000824">
    <property type="entry name" value="PRK00066.1"/>
    <property type="match status" value="1"/>
</dbReference>
<evidence type="ECO:0000256" key="8">
    <source>
        <dbReference type="PIRSR" id="PIRSR000102-1"/>
    </source>
</evidence>
<evidence type="ECO:0000256" key="1">
    <source>
        <dbReference type="ARBA" id="ARBA00004843"/>
    </source>
</evidence>
<feature type="domain" description="Lactate/malate dehydrogenase N-terminal" evidence="10">
    <location>
        <begin position="10"/>
        <end position="147"/>
    </location>
</feature>
<evidence type="ECO:0000313" key="15">
    <source>
        <dbReference type="Proteomes" id="UP000543005"/>
    </source>
</evidence>
<evidence type="ECO:0000256" key="6">
    <source>
        <dbReference type="ARBA" id="ARBA00049258"/>
    </source>
</evidence>
<dbReference type="Proteomes" id="UP000543005">
    <property type="component" value="Unassembled WGS sequence"/>
</dbReference>
<dbReference type="InterPro" id="IPR022383">
    <property type="entry name" value="Lactate/malate_DH_C"/>
</dbReference>
<feature type="binding site" evidence="7">
    <location>
        <position position="93"/>
    </location>
    <ligand>
        <name>substrate</name>
    </ligand>
</feature>
<comment type="caution">
    <text evidence="7">Lacks conserved residue(s) required for the propagation of feature annotation.</text>
</comment>
<dbReference type="InterPro" id="IPR001557">
    <property type="entry name" value="L-lactate/malate_DH"/>
</dbReference>
<feature type="binding site" evidence="7">
    <location>
        <position position="19"/>
    </location>
    <ligand>
        <name>NAD(+)</name>
        <dbReference type="ChEBI" id="CHEBI:57540"/>
    </ligand>
</feature>
<dbReference type="EMBL" id="JAARZT010000008">
    <property type="protein sequence ID" value="MBC2292607.1"/>
    <property type="molecule type" value="Genomic_DNA"/>
</dbReference>
<organism evidence="14 16">
    <name type="scientific">Listeria booriae</name>
    <dbReference type="NCBI Taxonomy" id="1552123"/>
    <lineage>
        <taxon>Bacteria</taxon>
        <taxon>Bacillati</taxon>
        <taxon>Bacillota</taxon>
        <taxon>Bacilli</taxon>
        <taxon>Bacillales</taxon>
        <taxon>Listeriaceae</taxon>
        <taxon>Listeria</taxon>
    </lineage>
</organism>
<keyword evidence="4 7" id="KW-0560">Oxidoreductase</keyword>
<dbReference type="EC" id="1.1.1.27" evidence="3 7"/>
<dbReference type="FunFam" id="3.40.50.720:FF:000018">
    <property type="entry name" value="Malate dehydrogenase"/>
    <property type="match status" value="1"/>
</dbReference>
<dbReference type="PANTHER" id="PTHR43128">
    <property type="entry name" value="L-2-HYDROXYCARBOXYLATE DEHYDROGENASE (NAD(P)(+))"/>
    <property type="match status" value="1"/>
</dbReference>
<keyword evidence="7" id="KW-0963">Cytoplasm</keyword>
<feature type="binding site" evidence="7">
    <location>
        <begin position="125"/>
        <end position="128"/>
    </location>
    <ligand>
        <name>substrate</name>
    </ligand>
</feature>
<dbReference type="PIRSF" id="PIRSF000102">
    <property type="entry name" value="Lac_mal_DH"/>
    <property type="match status" value="1"/>
</dbReference>
<evidence type="ECO:0000256" key="7">
    <source>
        <dbReference type="HAMAP-Rule" id="MF_00488"/>
    </source>
</evidence>
<comment type="similarity">
    <text evidence="2 7">Belongs to the LDH/MDH superfamily. LDH family.</text>
</comment>
<dbReference type="CDD" id="cd05291">
    <property type="entry name" value="HicDH_like"/>
    <property type="match status" value="1"/>
</dbReference>
<dbReference type="InterPro" id="IPR011304">
    <property type="entry name" value="L-lactate_DH"/>
</dbReference>
<dbReference type="EMBL" id="JAARZS010000018">
    <property type="protein sequence ID" value="MBC2284374.1"/>
    <property type="molecule type" value="Genomic_DNA"/>
</dbReference>
<evidence type="ECO:0000313" key="12">
    <source>
        <dbReference type="EMBL" id="MBC2284374.1"/>
    </source>
</evidence>
<name>A0A7X0ZS92_9LIST</name>
<evidence type="ECO:0000259" key="11">
    <source>
        <dbReference type="Pfam" id="PF02866"/>
    </source>
</evidence>
<keyword evidence="5 7" id="KW-0520">NAD</keyword>
<gene>
    <name evidence="7" type="primary">ldh</name>
    <name evidence="12" type="ORF">HCB69_08290</name>
    <name evidence="13" type="ORF">HCC36_05115</name>
    <name evidence="14" type="ORF">HCJ81_00560</name>
</gene>
<proteinExistence type="inferred from homology"/>
<dbReference type="InterPro" id="IPR015955">
    <property type="entry name" value="Lactate_DH/Glyco_Ohase_4_C"/>
</dbReference>
<evidence type="ECO:0000256" key="9">
    <source>
        <dbReference type="PIRSR" id="PIRSR000102-3"/>
    </source>
</evidence>
<comment type="caution">
    <text evidence="14">The sequence shown here is derived from an EMBL/GenBank/DDBJ whole genome shotgun (WGS) entry which is preliminary data.</text>
</comment>
<dbReference type="SUPFAM" id="SSF51735">
    <property type="entry name" value="NAD(P)-binding Rossmann-fold domains"/>
    <property type="match status" value="1"/>
</dbReference>
<evidence type="ECO:0000313" key="16">
    <source>
        <dbReference type="Proteomes" id="UP000565628"/>
    </source>
</evidence>
<evidence type="ECO:0000313" key="17">
    <source>
        <dbReference type="Proteomes" id="UP000585696"/>
    </source>
</evidence>
<comment type="subcellular location">
    <subcellularLocation>
        <location evidence="7">Cytoplasm</location>
    </subcellularLocation>
</comment>
<feature type="active site" description="Proton acceptor" evidence="7 8">
    <location>
        <position position="180"/>
    </location>
</feature>
<comment type="catalytic activity">
    <reaction evidence="6 7">
        <text>(S)-lactate + NAD(+) = pyruvate + NADH + H(+)</text>
        <dbReference type="Rhea" id="RHEA:23444"/>
        <dbReference type="ChEBI" id="CHEBI:15361"/>
        <dbReference type="ChEBI" id="CHEBI:15378"/>
        <dbReference type="ChEBI" id="CHEBI:16651"/>
        <dbReference type="ChEBI" id="CHEBI:57540"/>
        <dbReference type="ChEBI" id="CHEBI:57945"/>
        <dbReference type="EC" id="1.1.1.27"/>
    </reaction>
</comment>
<dbReference type="Proteomes" id="UP000585696">
    <property type="component" value="Unassembled WGS sequence"/>
</dbReference>
<dbReference type="EMBL" id="JAASWV010000001">
    <property type="protein sequence ID" value="MBC2309351.1"/>
    <property type="molecule type" value="Genomic_DNA"/>
</dbReference>
<comment type="function">
    <text evidence="7">Catalyzes the conversion of lactate to pyruvate.</text>
</comment>
<dbReference type="InterPro" id="IPR036291">
    <property type="entry name" value="NAD(P)-bd_dom_sf"/>
</dbReference>
<feature type="binding site" evidence="7">
    <location>
        <position position="234"/>
    </location>
    <ligand>
        <name>substrate</name>
    </ligand>
</feature>
<dbReference type="PANTHER" id="PTHR43128:SF16">
    <property type="entry name" value="L-LACTATE DEHYDROGENASE"/>
    <property type="match status" value="1"/>
</dbReference>
<dbReference type="InterPro" id="IPR018177">
    <property type="entry name" value="L-lactate_DH_AS"/>
</dbReference>
<evidence type="ECO:0000256" key="2">
    <source>
        <dbReference type="ARBA" id="ARBA00006054"/>
    </source>
</evidence>
<evidence type="ECO:0000256" key="4">
    <source>
        <dbReference type="ARBA" id="ARBA00023002"/>
    </source>
</evidence>
<dbReference type="SUPFAM" id="SSF56327">
    <property type="entry name" value="LDH C-terminal domain-like"/>
    <property type="match status" value="1"/>
</dbReference>
<feature type="binding site" evidence="7">
    <location>
        <position position="45"/>
    </location>
    <ligand>
        <name>NAD(+)</name>
        <dbReference type="ChEBI" id="CHEBI:57540"/>
    </ligand>
</feature>
<feature type="binding site" evidence="7">
    <location>
        <position position="87"/>
    </location>
    <ligand>
        <name>substrate</name>
    </ligand>
</feature>
<sequence length="316" mass="34530">MVKMRKDKQKVILIGAGDVGASYAFALTSQNIAREIGIIDLNVGKKTGDALDLSHGLAYTSPKQIYVADYKDCADADLVVITAGASQAPGETRLDLIGKNLKITKSIVDSVMSSGFDGIFLVATNPVDVLTYAVWKYSGLPKERVIGSGTSLDSARFQQALAELVGVDARDVQAYTLGEHGDSQFPVWSHANIGGLQIKEWMKDHPEITDAVLDELFHKVRDAAYEIIEHKGSTYYGIAISLARITKAIFNDENAILPLSVYLEGQYGHSDIYIGSTAVINREGIKFIIEMPLNEKEQADMDNSVSEIKGMMKDFF</sequence>
<evidence type="ECO:0000313" key="14">
    <source>
        <dbReference type="EMBL" id="MBC2309351.1"/>
    </source>
</evidence>
<feature type="binding site" evidence="7">
    <location>
        <begin position="153"/>
        <end position="156"/>
    </location>
    <ligand>
        <name>substrate</name>
    </ligand>
</feature>
<feature type="binding site" evidence="7">
    <location>
        <position position="70"/>
    </location>
    <ligand>
        <name>NAD(+)</name>
        <dbReference type="ChEBI" id="CHEBI:57540"/>
    </ligand>
</feature>
<evidence type="ECO:0000256" key="3">
    <source>
        <dbReference type="ARBA" id="ARBA00012967"/>
    </source>
</evidence>
<dbReference type="PRINTS" id="PR00086">
    <property type="entry name" value="LLDHDRGNASE"/>
</dbReference>
<keyword evidence="7" id="KW-0597">Phosphoprotein</keyword>
<dbReference type="InterPro" id="IPR001236">
    <property type="entry name" value="Lactate/malate_DH_N"/>
</dbReference>
<feature type="binding site" evidence="7">
    <location>
        <begin position="84"/>
        <end position="85"/>
    </location>
    <ligand>
        <name>NAD(+)</name>
        <dbReference type="ChEBI" id="CHEBI:57540"/>
    </ligand>
</feature>
<feature type="domain" description="Lactate/malate dehydrogenase C-terminal" evidence="11">
    <location>
        <begin position="150"/>
        <end position="314"/>
    </location>
</feature>
<comment type="subunit">
    <text evidence="7">Homotetramer.</text>
</comment>
<dbReference type="Pfam" id="PF02866">
    <property type="entry name" value="Ldh_1_C"/>
    <property type="match status" value="1"/>
</dbReference>
<dbReference type="NCBIfam" id="TIGR01771">
    <property type="entry name" value="L-LDH-NAD"/>
    <property type="match status" value="1"/>
</dbReference>
<evidence type="ECO:0000256" key="5">
    <source>
        <dbReference type="ARBA" id="ARBA00023027"/>
    </source>
</evidence>
<dbReference type="Gene3D" id="3.90.110.10">
    <property type="entry name" value="Lactate dehydrogenase/glycoside hydrolase, family 4, C-terminal"/>
    <property type="match status" value="1"/>
</dbReference>
<dbReference type="GO" id="GO:0006096">
    <property type="term" value="P:glycolytic process"/>
    <property type="evidence" value="ECO:0007669"/>
    <property type="project" value="UniProtKB-UniRule"/>
</dbReference>
<evidence type="ECO:0000259" key="10">
    <source>
        <dbReference type="Pfam" id="PF00056"/>
    </source>
</evidence>
<comment type="pathway">
    <text evidence="1 7">Fermentation; pyruvate fermentation to lactate; (S)-lactate from pyruvate: step 1/1.</text>
</comment>